<evidence type="ECO:0000256" key="7">
    <source>
        <dbReference type="SAM" id="Phobius"/>
    </source>
</evidence>
<keyword evidence="6 7" id="KW-0472">Membrane</keyword>
<dbReference type="EMBL" id="JBHSKY010000015">
    <property type="protein sequence ID" value="MFC5279683.1"/>
    <property type="molecule type" value="Genomic_DNA"/>
</dbReference>
<dbReference type="SUPFAM" id="SSF55874">
    <property type="entry name" value="ATPase domain of HSP90 chaperone/DNA topoisomerase II/histidine kinase"/>
    <property type="match status" value="1"/>
</dbReference>
<dbReference type="Gene3D" id="3.30.565.10">
    <property type="entry name" value="Histidine kinase-like ATPase, C-terminal domain"/>
    <property type="match status" value="1"/>
</dbReference>
<dbReference type="RefSeq" id="WP_256411408.1">
    <property type="nucleotide sequence ID" value="NZ_JANHDM010000004.1"/>
</dbReference>
<dbReference type="CDD" id="cd00082">
    <property type="entry name" value="HisKA"/>
    <property type="match status" value="1"/>
</dbReference>
<dbReference type="InterPro" id="IPR035965">
    <property type="entry name" value="PAS-like_dom_sf"/>
</dbReference>
<evidence type="ECO:0000256" key="2">
    <source>
        <dbReference type="ARBA" id="ARBA00012438"/>
    </source>
</evidence>
<keyword evidence="5" id="KW-0418">Kinase</keyword>
<evidence type="ECO:0000256" key="1">
    <source>
        <dbReference type="ARBA" id="ARBA00000085"/>
    </source>
</evidence>
<feature type="domain" description="Histidine kinase" evidence="8">
    <location>
        <begin position="481"/>
        <end position="683"/>
    </location>
</feature>
<dbReference type="Gene3D" id="3.30.450.20">
    <property type="entry name" value="PAS domain"/>
    <property type="match status" value="1"/>
</dbReference>
<dbReference type="GO" id="GO:0005524">
    <property type="term" value="F:ATP binding"/>
    <property type="evidence" value="ECO:0007669"/>
    <property type="project" value="UniProtKB-KW"/>
</dbReference>
<feature type="transmembrane region" description="Helical" evidence="7">
    <location>
        <begin position="68"/>
        <end position="88"/>
    </location>
</feature>
<keyword evidence="10" id="KW-0067">ATP-binding</keyword>
<comment type="catalytic activity">
    <reaction evidence="1">
        <text>ATP + protein L-histidine = ADP + protein N-phospho-L-histidine.</text>
        <dbReference type="EC" id="2.7.13.3"/>
    </reaction>
</comment>
<dbReference type="SMART" id="SM00387">
    <property type="entry name" value="HATPase_c"/>
    <property type="match status" value="1"/>
</dbReference>
<dbReference type="InterPro" id="IPR004358">
    <property type="entry name" value="Sig_transdc_His_kin-like_C"/>
</dbReference>
<feature type="transmembrane region" description="Helical" evidence="7">
    <location>
        <begin position="147"/>
        <end position="170"/>
    </location>
</feature>
<dbReference type="PRINTS" id="PR00344">
    <property type="entry name" value="BCTRLSENSOR"/>
</dbReference>
<protein>
    <recommendedName>
        <fullName evidence="2">histidine kinase</fullName>
        <ecNumber evidence="2">2.7.13.3</ecNumber>
    </recommendedName>
</protein>
<sequence>MLHDLGIVGQIYVGVFALSGLVCVAAIGRARKFQDPDVRRGLVGLLATAGGWALLRAAGFLLPDPFRVPAYIVGLAIGFATVWAWLYFCSAYSGRTYHRNTSLRRVSAAVFLVVVSIKVTNPVHGAYFTARHVSTPFAHLAVEHNVLHWTATGLSYVLSAVGLFMVFQLFFESEYDTRPLSALSVLIGLPVAFDITAQFTPLLINIIYAPIGVAVFAVGVLFVFERRFLAVQQASLGDDLSIYLDERGRIRDYSPTAREVLPELDESTGDRLAEAVPSVVEALESDDQILERERSGERRYYFVSTSTTTLGDTGAQIVLLSDVTRTERQRRQLAEREAEINEQNELYRGVIDVSFGFVFRIDEGGRFTFASPSVEEFLGYSPAELEGQPVSVTLPNEATVERAWNEIEPIFDGERNMVRDFPLETKAGTTVFTDVRGVPIYNGNVPDDERTTEDIVGIQLMVRDATNRREREGLISVINRVLRHNMRNKMGVIIGYAEMLESRLGGEDAEKATRIRDTADQLLDLTESARRLEEYRELSPELEPVDIVPMLEDTVSELRIQYPEASVTIDAPDTAVVNAHDRLKTALWEVVENAAKHGGDPPVVEIDVTVTETGATIAVRDDGPGLPEMERDVLRSNVETPLVHGEGLGLWLVHWIVTSLDGELETTAGDEGTTVAIRLPNAS</sequence>
<keyword evidence="4" id="KW-0808">Transferase</keyword>
<keyword evidence="7" id="KW-0812">Transmembrane</keyword>
<proteinExistence type="predicted"/>
<dbReference type="PROSITE" id="PS50112">
    <property type="entry name" value="PAS"/>
    <property type="match status" value="1"/>
</dbReference>
<evidence type="ECO:0000259" key="8">
    <source>
        <dbReference type="PROSITE" id="PS50109"/>
    </source>
</evidence>
<dbReference type="NCBIfam" id="TIGR00229">
    <property type="entry name" value="sensory_box"/>
    <property type="match status" value="1"/>
</dbReference>
<dbReference type="Pfam" id="PF16927">
    <property type="entry name" value="HisKA_7TM"/>
    <property type="match status" value="1"/>
</dbReference>
<feature type="transmembrane region" description="Helical" evidence="7">
    <location>
        <begin position="206"/>
        <end position="224"/>
    </location>
</feature>
<dbReference type="PANTHER" id="PTHR42878">
    <property type="entry name" value="TWO-COMPONENT HISTIDINE KINASE"/>
    <property type="match status" value="1"/>
</dbReference>
<evidence type="ECO:0000313" key="11">
    <source>
        <dbReference type="Proteomes" id="UP001596118"/>
    </source>
</evidence>
<evidence type="ECO:0000256" key="5">
    <source>
        <dbReference type="ARBA" id="ARBA00022777"/>
    </source>
</evidence>
<organism evidence="10 11">
    <name type="scientific">Halorubrum rubrum</name>
    <dbReference type="NCBI Taxonomy" id="1126240"/>
    <lineage>
        <taxon>Archaea</taxon>
        <taxon>Methanobacteriati</taxon>
        <taxon>Methanobacteriota</taxon>
        <taxon>Stenosarchaea group</taxon>
        <taxon>Halobacteria</taxon>
        <taxon>Halobacteriales</taxon>
        <taxon>Haloferacaceae</taxon>
        <taxon>Halorubrum</taxon>
    </lineage>
</organism>
<keyword evidence="3" id="KW-0597">Phosphoprotein</keyword>
<dbReference type="InterPro" id="IPR031621">
    <property type="entry name" value="HisKA_7TM"/>
</dbReference>
<dbReference type="InterPro" id="IPR000014">
    <property type="entry name" value="PAS"/>
</dbReference>
<dbReference type="SMART" id="SM00091">
    <property type="entry name" value="PAS"/>
    <property type="match status" value="2"/>
</dbReference>
<evidence type="ECO:0000256" key="3">
    <source>
        <dbReference type="ARBA" id="ARBA00022553"/>
    </source>
</evidence>
<dbReference type="Proteomes" id="UP001596118">
    <property type="component" value="Unassembled WGS sequence"/>
</dbReference>
<dbReference type="InterPro" id="IPR036890">
    <property type="entry name" value="HATPase_C_sf"/>
</dbReference>
<gene>
    <name evidence="10" type="ORF">ACFPM1_13075</name>
</gene>
<dbReference type="Pfam" id="PF00989">
    <property type="entry name" value="PAS"/>
    <property type="match status" value="1"/>
</dbReference>
<dbReference type="InterPro" id="IPR005467">
    <property type="entry name" value="His_kinase_dom"/>
</dbReference>
<reference evidence="10 11" key="1">
    <citation type="journal article" date="2019" name="Int. J. Syst. Evol. Microbiol.">
        <title>The Global Catalogue of Microorganisms (GCM) 10K type strain sequencing project: providing services to taxonomists for standard genome sequencing and annotation.</title>
        <authorList>
            <consortium name="The Broad Institute Genomics Platform"/>
            <consortium name="The Broad Institute Genome Sequencing Center for Infectious Disease"/>
            <person name="Wu L."/>
            <person name="Ma J."/>
        </authorList>
    </citation>
    <scope>NUCLEOTIDE SEQUENCE [LARGE SCALE GENOMIC DNA]</scope>
    <source>
        <strain evidence="10 11">CGMCC 1.12124</strain>
    </source>
</reference>
<accession>A0ABD5R464</accession>
<keyword evidence="11" id="KW-1185">Reference proteome</keyword>
<dbReference type="InterPro" id="IPR003594">
    <property type="entry name" value="HATPase_dom"/>
</dbReference>
<dbReference type="Pfam" id="PF02518">
    <property type="entry name" value="HATPase_c"/>
    <property type="match status" value="1"/>
</dbReference>
<evidence type="ECO:0000259" key="9">
    <source>
        <dbReference type="PROSITE" id="PS50112"/>
    </source>
</evidence>
<dbReference type="EC" id="2.7.13.3" evidence="2"/>
<dbReference type="PANTHER" id="PTHR42878:SF15">
    <property type="entry name" value="BACTERIOPHYTOCHROME"/>
    <property type="match status" value="1"/>
</dbReference>
<name>A0ABD5R464_9EURY</name>
<dbReference type="SUPFAM" id="SSF55785">
    <property type="entry name" value="PYP-like sensor domain (PAS domain)"/>
    <property type="match status" value="1"/>
</dbReference>
<keyword evidence="10" id="KW-0547">Nucleotide-binding</keyword>
<evidence type="ECO:0000256" key="6">
    <source>
        <dbReference type="ARBA" id="ARBA00023136"/>
    </source>
</evidence>
<feature type="transmembrane region" description="Helical" evidence="7">
    <location>
        <begin position="42"/>
        <end position="62"/>
    </location>
</feature>
<dbReference type="GO" id="GO:0004673">
    <property type="term" value="F:protein histidine kinase activity"/>
    <property type="evidence" value="ECO:0007669"/>
    <property type="project" value="UniProtKB-EC"/>
</dbReference>
<dbReference type="InterPro" id="IPR003661">
    <property type="entry name" value="HisK_dim/P_dom"/>
</dbReference>
<feature type="domain" description="PAS" evidence="9">
    <location>
        <begin position="343"/>
        <end position="414"/>
    </location>
</feature>
<feature type="transmembrane region" description="Helical" evidence="7">
    <location>
        <begin position="6"/>
        <end position="30"/>
    </location>
</feature>
<evidence type="ECO:0000256" key="4">
    <source>
        <dbReference type="ARBA" id="ARBA00022679"/>
    </source>
</evidence>
<dbReference type="PROSITE" id="PS50109">
    <property type="entry name" value="HIS_KIN"/>
    <property type="match status" value="1"/>
</dbReference>
<keyword evidence="7" id="KW-1133">Transmembrane helix</keyword>
<dbReference type="AlphaFoldDB" id="A0ABD5R464"/>
<dbReference type="InterPro" id="IPR013767">
    <property type="entry name" value="PAS_fold"/>
</dbReference>
<dbReference type="GO" id="GO:0016020">
    <property type="term" value="C:membrane"/>
    <property type="evidence" value="ECO:0007669"/>
    <property type="project" value="UniProtKB-SubCell"/>
</dbReference>
<dbReference type="CDD" id="cd00130">
    <property type="entry name" value="PAS"/>
    <property type="match status" value="1"/>
</dbReference>
<dbReference type="InterPro" id="IPR050351">
    <property type="entry name" value="BphY/WalK/GraS-like"/>
</dbReference>
<feature type="transmembrane region" description="Helical" evidence="7">
    <location>
        <begin position="108"/>
        <end position="127"/>
    </location>
</feature>
<comment type="caution">
    <text evidence="10">The sequence shown here is derived from an EMBL/GenBank/DDBJ whole genome shotgun (WGS) entry which is preliminary data.</text>
</comment>
<evidence type="ECO:0000313" key="10">
    <source>
        <dbReference type="EMBL" id="MFC5279683.1"/>
    </source>
</evidence>